<evidence type="ECO:0000259" key="7">
    <source>
        <dbReference type="PROSITE" id="PS50950"/>
    </source>
</evidence>
<feature type="coiled-coil region" evidence="6">
    <location>
        <begin position="109"/>
        <end position="136"/>
    </location>
</feature>
<proteinExistence type="predicted"/>
<dbReference type="InterPro" id="IPR006612">
    <property type="entry name" value="THAP_Znf"/>
</dbReference>
<evidence type="ECO:0000256" key="6">
    <source>
        <dbReference type="SAM" id="Coils"/>
    </source>
</evidence>
<evidence type="ECO:0000256" key="2">
    <source>
        <dbReference type="ARBA" id="ARBA00022771"/>
    </source>
</evidence>
<name>A0ABD1E492_HYPHA</name>
<keyword evidence="6" id="KW-0175">Coiled coil</keyword>
<evidence type="ECO:0000313" key="8">
    <source>
        <dbReference type="EMBL" id="KAL1488777.1"/>
    </source>
</evidence>
<keyword evidence="2 5" id="KW-0863">Zinc-finger</keyword>
<evidence type="ECO:0000313" key="9">
    <source>
        <dbReference type="Proteomes" id="UP001566132"/>
    </source>
</evidence>
<dbReference type="InterPro" id="IPR048365">
    <property type="entry name" value="TNP-like_RNaseH_N"/>
</dbReference>
<dbReference type="Pfam" id="PF05485">
    <property type="entry name" value="THAP"/>
    <property type="match status" value="1"/>
</dbReference>
<dbReference type="GO" id="GO:0008270">
    <property type="term" value="F:zinc ion binding"/>
    <property type="evidence" value="ECO:0007669"/>
    <property type="project" value="UniProtKB-KW"/>
</dbReference>
<reference evidence="8 9" key="1">
    <citation type="submission" date="2024-05" db="EMBL/GenBank/DDBJ databases">
        <title>Genetic variation in Jamaican populations of the coffee berry borer (Hypothenemus hampei).</title>
        <authorList>
            <person name="Errbii M."/>
            <person name="Myrie A."/>
        </authorList>
    </citation>
    <scope>NUCLEOTIDE SEQUENCE [LARGE SCALE GENOMIC DNA]</scope>
    <source>
        <strain evidence="8">JA-Hopewell-2020-01-JO</strain>
        <tissue evidence="8">Whole body</tissue>
    </source>
</reference>
<keyword evidence="3" id="KW-0862">Zinc</keyword>
<organism evidence="8 9">
    <name type="scientific">Hypothenemus hampei</name>
    <name type="common">Coffee berry borer</name>
    <dbReference type="NCBI Taxonomy" id="57062"/>
    <lineage>
        <taxon>Eukaryota</taxon>
        <taxon>Metazoa</taxon>
        <taxon>Ecdysozoa</taxon>
        <taxon>Arthropoda</taxon>
        <taxon>Hexapoda</taxon>
        <taxon>Insecta</taxon>
        <taxon>Pterygota</taxon>
        <taxon>Neoptera</taxon>
        <taxon>Endopterygota</taxon>
        <taxon>Coleoptera</taxon>
        <taxon>Polyphaga</taxon>
        <taxon>Cucujiformia</taxon>
        <taxon>Curculionidae</taxon>
        <taxon>Scolytinae</taxon>
        <taxon>Hypothenemus</taxon>
    </lineage>
</organism>
<evidence type="ECO:0000256" key="4">
    <source>
        <dbReference type="ARBA" id="ARBA00023125"/>
    </source>
</evidence>
<dbReference type="Pfam" id="PF21787">
    <property type="entry name" value="TNP-like_RNaseH_N"/>
    <property type="match status" value="1"/>
</dbReference>
<keyword evidence="1" id="KW-0479">Metal-binding</keyword>
<keyword evidence="4 5" id="KW-0238">DNA-binding</keyword>
<accession>A0ABD1E492</accession>
<dbReference type="SUPFAM" id="SSF57716">
    <property type="entry name" value="Glucocorticoid receptor-like (DNA-binding domain)"/>
    <property type="match status" value="1"/>
</dbReference>
<dbReference type="AlphaFoldDB" id="A0ABD1E492"/>
<dbReference type="EMBL" id="JBDJPC010000013">
    <property type="protein sequence ID" value="KAL1488777.1"/>
    <property type="molecule type" value="Genomic_DNA"/>
</dbReference>
<evidence type="ECO:0000256" key="5">
    <source>
        <dbReference type="PROSITE-ProRule" id="PRU00309"/>
    </source>
</evidence>
<dbReference type="Proteomes" id="UP001566132">
    <property type="component" value="Unassembled WGS sequence"/>
</dbReference>
<gene>
    <name evidence="8" type="ORF">ABEB36_014576</name>
</gene>
<sequence>MLVTSRVLKVWIEKCQRTDFFNSDNARICSGHFKNSSYERNLKYELMGKPVPKNCRKLKLNAVPTLNLPACEGTIMVQKSESTEEMEKRNRALLVEEIIKEHEKIQTNHDDRDQLIDQLKLRIAEMEREKESDTEALNKIFTKTQIKKIKNRGQRTKWTIEDISKSIVIYSAGARAYRLLLKKGFPFPAVSTLRSWLKNIKMQPGIQKKVFSVIKLLEMESNEKVCVISFDEMKIRSTYCYDKSNDETVKPKSYVQTIMLRGLFSNWKQPIFYDFDCKITQKICSRFSSCWSDK</sequence>
<protein>
    <recommendedName>
        <fullName evidence="7">THAP-type domain-containing protein</fullName>
    </recommendedName>
</protein>
<dbReference type="GO" id="GO:0003677">
    <property type="term" value="F:DNA binding"/>
    <property type="evidence" value="ECO:0007669"/>
    <property type="project" value="UniProtKB-UniRule"/>
</dbReference>
<keyword evidence="9" id="KW-1185">Reference proteome</keyword>
<evidence type="ECO:0000256" key="1">
    <source>
        <dbReference type="ARBA" id="ARBA00022723"/>
    </source>
</evidence>
<feature type="domain" description="THAP-type" evidence="7">
    <location>
        <begin position="1"/>
        <end position="67"/>
    </location>
</feature>
<dbReference type="PROSITE" id="PS50950">
    <property type="entry name" value="ZF_THAP"/>
    <property type="match status" value="1"/>
</dbReference>
<comment type="caution">
    <text evidence="8">The sequence shown here is derived from an EMBL/GenBank/DDBJ whole genome shotgun (WGS) entry which is preliminary data.</text>
</comment>
<evidence type="ECO:0000256" key="3">
    <source>
        <dbReference type="ARBA" id="ARBA00022833"/>
    </source>
</evidence>